<keyword evidence="4 5" id="KW-0012">Acyltransferase</keyword>
<accession>A0ABN5B8Y0</accession>
<keyword evidence="3 5" id="KW-0808">Transferase</keyword>
<dbReference type="NCBIfam" id="NF033082">
    <property type="entry name" value="AAC_3"/>
    <property type="match status" value="1"/>
</dbReference>
<evidence type="ECO:0000256" key="1">
    <source>
        <dbReference type="ARBA" id="ARBA00006383"/>
    </source>
</evidence>
<dbReference type="Proteomes" id="UP000258016">
    <property type="component" value="Chromosome"/>
</dbReference>
<evidence type="ECO:0000256" key="2">
    <source>
        <dbReference type="ARBA" id="ARBA00012882"/>
    </source>
</evidence>
<gene>
    <name evidence="6" type="ORF">B5J99_15480</name>
</gene>
<dbReference type="PANTHER" id="PTHR11104">
    <property type="entry name" value="AMINOGLYCOSIDE N3-ACETYLTRANSFERASE"/>
    <property type="match status" value="1"/>
</dbReference>
<keyword evidence="5" id="KW-0046">Antibiotic resistance</keyword>
<dbReference type="PANTHER" id="PTHR11104:SF0">
    <property type="entry name" value="SPBETA PROPHAGE-DERIVED AMINOGLYCOSIDE N(3')-ACETYLTRANSFERASE-LIKE PROTEIN YOKD"/>
    <property type="match status" value="1"/>
</dbReference>
<sequence length="271" mass="28926">MAPPVTLGHLVADLSASGLAPGDIVMVHAGLRSIGPMIGGPDTLIAALRQVVGDAGTVMAYADWEGAPEWACDEEGHILPQWRAHVLPFDPARSRAIRDNGAFPEFLRTTPGALRSASPGPSMTALGAKARWLIDPHPIDYGYGSGTPLARLVEARGKVMMIGAPWETMTLLHHAEHLASIPGKRIVRWDVPFANPDGGTIWRRVEEFDTGNPVVDGLDDDYFEEVVRDFVAAGGGWQGQIGAAAALLVDAPAILGFAVGWLESRFGRTTR</sequence>
<comment type="similarity">
    <text evidence="1 5">Belongs to the antibiotic N-acetyltransferase family.</text>
</comment>
<dbReference type="EMBL" id="CP020083">
    <property type="protein sequence ID" value="ASR52688.1"/>
    <property type="molecule type" value="Genomic_DNA"/>
</dbReference>
<evidence type="ECO:0000313" key="7">
    <source>
        <dbReference type="Proteomes" id="UP000258016"/>
    </source>
</evidence>
<reference evidence="6 7" key="1">
    <citation type="submission" date="2017-03" db="EMBL/GenBank/DDBJ databases">
        <title>Complete genome sequence of Blastomonas fulva degrading microcsystin LR.</title>
        <authorList>
            <person name="Lee H.-g."/>
            <person name="Jin L."/>
            <person name="oh H.-M."/>
        </authorList>
    </citation>
    <scope>NUCLEOTIDE SEQUENCE [LARGE SCALE GENOMIC DNA]</scope>
    <source>
        <strain evidence="6 7">T2</strain>
    </source>
</reference>
<comment type="catalytic activity">
    <reaction evidence="5">
        <text>a 2-deoxystreptamine antibiotic + acetyl-CoA = an N(3)-acetyl-2-deoxystreptamine antibiotic + CoA + H(+)</text>
        <dbReference type="Rhea" id="RHEA:12665"/>
        <dbReference type="ChEBI" id="CHEBI:15378"/>
        <dbReference type="ChEBI" id="CHEBI:57287"/>
        <dbReference type="ChEBI" id="CHEBI:57288"/>
        <dbReference type="ChEBI" id="CHEBI:57921"/>
        <dbReference type="ChEBI" id="CHEBI:77452"/>
        <dbReference type="EC" id="2.3.1.81"/>
    </reaction>
</comment>
<name>A0ABN5B8Y0_9SPHN</name>
<proteinExistence type="inferred from homology"/>
<evidence type="ECO:0000256" key="5">
    <source>
        <dbReference type="RuleBase" id="RU365031"/>
    </source>
</evidence>
<dbReference type="RefSeq" id="WP_069050104.1">
    <property type="nucleotide sequence ID" value="NZ_CP020083.1"/>
</dbReference>
<dbReference type="InterPro" id="IPR003679">
    <property type="entry name" value="Amioglycoside_AcTrfase"/>
</dbReference>
<protein>
    <recommendedName>
        <fullName evidence="2 5">Aminoglycoside N(3)-acetyltransferase</fullName>
        <ecNumber evidence="5">2.3.1.-</ecNumber>
    </recommendedName>
</protein>
<evidence type="ECO:0000313" key="6">
    <source>
        <dbReference type="EMBL" id="ASR52688.1"/>
    </source>
</evidence>
<dbReference type="EC" id="2.3.1.-" evidence="5"/>
<dbReference type="Pfam" id="PF02522">
    <property type="entry name" value="Antibiotic_NAT"/>
    <property type="match status" value="1"/>
</dbReference>
<evidence type="ECO:0000256" key="3">
    <source>
        <dbReference type="ARBA" id="ARBA00022679"/>
    </source>
</evidence>
<dbReference type="SUPFAM" id="SSF110710">
    <property type="entry name" value="TTHA0583/YokD-like"/>
    <property type="match status" value="1"/>
</dbReference>
<dbReference type="InterPro" id="IPR028345">
    <property type="entry name" value="Antibiotic_NAT-like"/>
</dbReference>
<evidence type="ECO:0000256" key="4">
    <source>
        <dbReference type="ARBA" id="ARBA00023315"/>
    </source>
</evidence>
<organism evidence="6 7">
    <name type="scientific">Blastomonas fulva</name>
    <dbReference type="NCBI Taxonomy" id="1550728"/>
    <lineage>
        <taxon>Bacteria</taxon>
        <taxon>Pseudomonadati</taxon>
        <taxon>Pseudomonadota</taxon>
        <taxon>Alphaproteobacteria</taxon>
        <taxon>Sphingomonadales</taxon>
        <taxon>Sphingomonadaceae</taxon>
        <taxon>Blastomonas</taxon>
    </lineage>
</organism>
<dbReference type="GeneID" id="303486988"/>
<keyword evidence="7" id="KW-1185">Reference proteome</keyword>